<organism evidence="1 2">
    <name type="scientific">Anisodus tanguticus</name>
    <dbReference type="NCBI Taxonomy" id="243964"/>
    <lineage>
        <taxon>Eukaryota</taxon>
        <taxon>Viridiplantae</taxon>
        <taxon>Streptophyta</taxon>
        <taxon>Embryophyta</taxon>
        <taxon>Tracheophyta</taxon>
        <taxon>Spermatophyta</taxon>
        <taxon>Magnoliopsida</taxon>
        <taxon>eudicotyledons</taxon>
        <taxon>Gunneridae</taxon>
        <taxon>Pentapetalae</taxon>
        <taxon>asterids</taxon>
        <taxon>lamiids</taxon>
        <taxon>Solanales</taxon>
        <taxon>Solanaceae</taxon>
        <taxon>Solanoideae</taxon>
        <taxon>Hyoscyameae</taxon>
        <taxon>Anisodus</taxon>
    </lineage>
</organism>
<evidence type="ECO:0000313" key="2">
    <source>
        <dbReference type="Proteomes" id="UP001291623"/>
    </source>
</evidence>
<comment type="caution">
    <text evidence="1">The sequence shown here is derived from an EMBL/GenBank/DDBJ whole genome shotgun (WGS) entry which is preliminary data.</text>
</comment>
<dbReference type="SUPFAM" id="SSF161077">
    <property type="entry name" value="Photosystem II antenna protein-like"/>
    <property type="match status" value="1"/>
</dbReference>
<keyword evidence="2" id="KW-1185">Reference proteome</keyword>
<dbReference type="GO" id="GO:0009767">
    <property type="term" value="P:photosynthetic electron transport chain"/>
    <property type="evidence" value="ECO:0007669"/>
    <property type="project" value="InterPro"/>
</dbReference>
<dbReference type="AlphaFoldDB" id="A0AAE1QRZ6"/>
<gene>
    <name evidence="1" type="ORF">RND71_040341</name>
</gene>
<name>A0AAE1QRZ6_9SOLA</name>
<evidence type="ECO:0000313" key="1">
    <source>
        <dbReference type="EMBL" id="KAK4338879.1"/>
    </source>
</evidence>
<dbReference type="EMBL" id="JAVYJV010000023">
    <property type="protein sequence ID" value="KAK4338879.1"/>
    <property type="molecule type" value="Genomic_DNA"/>
</dbReference>
<dbReference type="Proteomes" id="UP001291623">
    <property type="component" value="Unassembled WGS sequence"/>
</dbReference>
<proteinExistence type="predicted"/>
<protein>
    <submittedName>
        <fullName evidence="1">Uncharacterized protein</fullName>
    </submittedName>
</protein>
<dbReference type="GO" id="GO:0016168">
    <property type="term" value="F:chlorophyll binding"/>
    <property type="evidence" value="ECO:0007669"/>
    <property type="project" value="InterPro"/>
</dbReference>
<dbReference type="InterPro" id="IPR036001">
    <property type="entry name" value="PS_II_antenna-like_sf"/>
</dbReference>
<sequence>MRWYIDMRVMTKDDISATELVSDGIGWCYKDKEIWSKNWIKCGIEYRRRTILNRRVVVWENTMRQSKGHKGLVHMYNLCNLMVYPWIGQFLFGRILLNCHLWHGGRARAPAAGFEKGIDRDFEPWTPEEVRQKGKEGLYVAQPYRHKTTNSELSLNYLCIVQDLRKISGDLEGVSRTRLRRISDLLCAMVVIRTRIPGPIKVKDGFFRSCFDITFEIFEDFFTKDLTKF</sequence>
<dbReference type="GO" id="GO:0009521">
    <property type="term" value="C:photosystem"/>
    <property type="evidence" value="ECO:0007669"/>
    <property type="project" value="InterPro"/>
</dbReference>
<accession>A0AAE1QRZ6</accession>
<reference evidence="1" key="1">
    <citation type="submission" date="2023-12" db="EMBL/GenBank/DDBJ databases">
        <title>Genome assembly of Anisodus tanguticus.</title>
        <authorList>
            <person name="Wang Y.-J."/>
        </authorList>
    </citation>
    <scope>NUCLEOTIDE SEQUENCE</scope>
    <source>
        <strain evidence="1">KB-2021</strain>
        <tissue evidence="1">Leaf</tissue>
    </source>
</reference>